<organism evidence="1 2">
    <name type="scientific">Nephila pilipes</name>
    <name type="common">Giant wood spider</name>
    <name type="synonym">Nephila maculata</name>
    <dbReference type="NCBI Taxonomy" id="299642"/>
    <lineage>
        <taxon>Eukaryota</taxon>
        <taxon>Metazoa</taxon>
        <taxon>Ecdysozoa</taxon>
        <taxon>Arthropoda</taxon>
        <taxon>Chelicerata</taxon>
        <taxon>Arachnida</taxon>
        <taxon>Araneae</taxon>
        <taxon>Araneomorphae</taxon>
        <taxon>Entelegynae</taxon>
        <taxon>Araneoidea</taxon>
        <taxon>Nephilidae</taxon>
        <taxon>Nephila</taxon>
    </lineage>
</organism>
<sequence length="154" mass="17395">MSSRCDLPPTVQRFLFTMLDPFTPVAGPHRSMVTIAVDYGCWPIYFLEINLYCISLAEKETKPGLQFLVGRLVIQDSLNHPTILLRLVFSNKGTEIHTFGKCYLNIEEFSSSTMKKWVILYLCSPSCSRLPPYYARIQIVVLGGRGVGKSTLVE</sequence>
<dbReference type="EMBL" id="BMAW01102458">
    <property type="protein sequence ID" value="GFT04475.1"/>
    <property type="molecule type" value="Genomic_DNA"/>
</dbReference>
<reference evidence="1" key="1">
    <citation type="submission" date="2020-08" db="EMBL/GenBank/DDBJ databases">
        <title>Multicomponent nature underlies the extraordinary mechanical properties of spider dragline silk.</title>
        <authorList>
            <person name="Kono N."/>
            <person name="Nakamura H."/>
            <person name="Mori M."/>
            <person name="Yoshida Y."/>
            <person name="Ohtoshi R."/>
            <person name="Malay A.D."/>
            <person name="Moran D.A.P."/>
            <person name="Tomita M."/>
            <person name="Numata K."/>
            <person name="Arakawa K."/>
        </authorList>
    </citation>
    <scope>NUCLEOTIDE SEQUENCE</scope>
</reference>
<keyword evidence="2" id="KW-1185">Reference proteome</keyword>
<dbReference type="Proteomes" id="UP000887013">
    <property type="component" value="Unassembled WGS sequence"/>
</dbReference>
<protein>
    <submittedName>
        <fullName evidence="1">Uncharacterized protein</fullName>
    </submittedName>
</protein>
<evidence type="ECO:0000313" key="1">
    <source>
        <dbReference type="EMBL" id="GFT04475.1"/>
    </source>
</evidence>
<name>A0A8X6NBK3_NEPPI</name>
<gene>
    <name evidence="1" type="ORF">NPIL_391631</name>
</gene>
<dbReference type="AlphaFoldDB" id="A0A8X6NBK3"/>
<proteinExistence type="predicted"/>
<evidence type="ECO:0000313" key="2">
    <source>
        <dbReference type="Proteomes" id="UP000887013"/>
    </source>
</evidence>
<comment type="caution">
    <text evidence="1">The sequence shown here is derived from an EMBL/GenBank/DDBJ whole genome shotgun (WGS) entry which is preliminary data.</text>
</comment>
<accession>A0A8X6NBK3</accession>